<dbReference type="SUPFAM" id="SSF53850">
    <property type="entry name" value="Periplasmic binding protein-like II"/>
    <property type="match status" value="1"/>
</dbReference>
<name>A0A917FTA9_9GAMM</name>
<dbReference type="AlphaFoldDB" id="A0A917FTA9"/>
<feature type="signal peptide" evidence="1">
    <location>
        <begin position="1"/>
        <end position="22"/>
    </location>
</feature>
<feature type="chain" id="PRO_5036926480" description="ABC-type phosphate/phosphonate transport system substrate-binding protein" evidence="1">
    <location>
        <begin position="23"/>
        <end position="262"/>
    </location>
</feature>
<gene>
    <name evidence="2" type="ORF">GCM10011365_21590</name>
</gene>
<evidence type="ECO:0000256" key="1">
    <source>
        <dbReference type="SAM" id="SignalP"/>
    </source>
</evidence>
<dbReference type="Pfam" id="PF12974">
    <property type="entry name" value="Phosphonate-bd"/>
    <property type="match status" value="1"/>
</dbReference>
<dbReference type="RefSeq" id="WP_188365761.1">
    <property type="nucleotide sequence ID" value="NZ_BAABJF010000024.1"/>
</dbReference>
<accession>A0A917FTA9</accession>
<reference evidence="2" key="1">
    <citation type="journal article" date="2014" name="Int. J. Syst. Evol. Microbiol.">
        <title>Complete genome sequence of Corynebacterium casei LMG S-19264T (=DSM 44701T), isolated from a smear-ripened cheese.</title>
        <authorList>
            <consortium name="US DOE Joint Genome Institute (JGI-PGF)"/>
            <person name="Walter F."/>
            <person name="Albersmeier A."/>
            <person name="Kalinowski J."/>
            <person name="Ruckert C."/>
        </authorList>
    </citation>
    <scope>NUCLEOTIDE SEQUENCE</scope>
    <source>
        <strain evidence="2">CGMCC 1.12181</strain>
    </source>
</reference>
<reference evidence="2" key="2">
    <citation type="submission" date="2020-09" db="EMBL/GenBank/DDBJ databases">
        <authorList>
            <person name="Sun Q."/>
            <person name="Zhou Y."/>
        </authorList>
    </citation>
    <scope>NUCLEOTIDE SEQUENCE</scope>
    <source>
        <strain evidence="2">CGMCC 1.12181</strain>
    </source>
</reference>
<sequence>MSKQVRLFVTFVCFFAVFQLKAQTINLTVEAIYPHQQAAFVYQPLADWLAQKTGFAVNIESADNYYFYWRDAKTNNPDFTLDAPHIGAYRITEKNYEPILRIAADQKYYLVTNQNIDLTKDIGRQLVGQRVITFPSPNLGSLLYDRWFTDLFLQPQKVVTALSWKDVINQVFSGEAEAAIIPQYLYELYPNLLVLKESKPFPGQVFLASPTVSPSIKSSVIKALNEINESDEAYQILTELNAEQLKPVDLKDYQGLEKLLGK</sequence>
<dbReference type="EMBL" id="BMEO01000011">
    <property type="protein sequence ID" value="GGG00032.1"/>
    <property type="molecule type" value="Genomic_DNA"/>
</dbReference>
<proteinExistence type="predicted"/>
<protein>
    <recommendedName>
        <fullName evidence="4">ABC-type phosphate/phosphonate transport system substrate-binding protein</fullName>
    </recommendedName>
</protein>
<keyword evidence="3" id="KW-1185">Reference proteome</keyword>
<dbReference type="Proteomes" id="UP000605253">
    <property type="component" value="Unassembled WGS sequence"/>
</dbReference>
<evidence type="ECO:0000313" key="2">
    <source>
        <dbReference type="EMBL" id="GGG00032.1"/>
    </source>
</evidence>
<comment type="caution">
    <text evidence="2">The sequence shown here is derived from an EMBL/GenBank/DDBJ whole genome shotgun (WGS) entry which is preliminary data.</text>
</comment>
<keyword evidence="1" id="KW-0732">Signal</keyword>
<evidence type="ECO:0000313" key="3">
    <source>
        <dbReference type="Proteomes" id="UP000605253"/>
    </source>
</evidence>
<organism evidence="2 3">
    <name type="scientific">Marinicella pacifica</name>
    <dbReference type="NCBI Taxonomy" id="1171543"/>
    <lineage>
        <taxon>Bacteria</taxon>
        <taxon>Pseudomonadati</taxon>
        <taxon>Pseudomonadota</taxon>
        <taxon>Gammaproteobacteria</taxon>
        <taxon>Lysobacterales</taxon>
        <taxon>Marinicellaceae</taxon>
        <taxon>Marinicella</taxon>
    </lineage>
</organism>
<evidence type="ECO:0008006" key="4">
    <source>
        <dbReference type="Google" id="ProtNLM"/>
    </source>
</evidence>